<reference evidence="3 4" key="1">
    <citation type="submission" date="2020-08" db="EMBL/GenBank/DDBJ databases">
        <title>Plant Genome Project.</title>
        <authorList>
            <person name="Zhang R.-G."/>
        </authorList>
    </citation>
    <scope>NUCLEOTIDE SEQUENCE [LARGE SCALE GENOMIC DNA]</scope>
    <source>
        <tissue evidence="3">Rhizome</tissue>
    </source>
</reference>
<dbReference type="Proteomes" id="UP000734854">
    <property type="component" value="Unassembled WGS sequence"/>
</dbReference>
<keyword evidence="2" id="KW-0812">Transmembrane</keyword>
<name>A0A8J5I9Z7_ZINOF</name>
<organism evidence="3 4">
    <name type="scientific">Zingiber officinale</name>
    <name type="common">Ginger</name>
    <name type="synonym">Amomum zingiber</name>
    <dbReference type="NCBI Taxonomy" id="94328"/>
    <lineage>
        <taxon>Eukaryota</taxon>
        <taxon>Viridiplantae</taxon>
        <taxon>Streptophyta</taxon>
        <taxon>Embryophyta</taxon>
        <taxon>Tracheophyta</taxon>
        <taxon>Spermatophyta</taxon>
        <taxon>Magnoliopsida</taxon>
        <taxon>Liliopsida</taxon>
        <taxon>Zingiberales</taxon>
        <taxon>Zingiberaceae</taxon>
        <taxon>Zingiber</taxon>
    </lineage>
</organism>
<evidence type="ECO:0000256" key="1">
    <source>
        <dbReference type="SAM" id="MobiDB-lite"/>
    </source>
</evidence>
<keyword evidence="2" id="KW-1133">Transmembrane helix</keyword>
<evidence type="ECO:0000313" key="3">
    <source>
        <dbReference type="EMBL" id="KAG6536470.1"/>
    </source>
</evidence>
<evidence type="ECO:0000313" key="4">
    <source>
        <dbReference type="Proteomes" id="UP000734854"/>
    </source>
</evidence>
<evidence type="ECO:0000256" key="2">
    <source>
        <dbReference type="SAM" id="Phobius"/>
    </source>
</evidence>
<gene>
    <name evidence="3" type="ORF">ZIOFF_001527</name>
</gene>
<protein>
    <submittedName>
        <fullName evidence="3">Uncharacterized protein</fullName>
    </submittedName>
</protein>
<sequence length="257" mass="28277">MASLLGQRLWYHSSEGIRAIGEEFYGSAAGIPPVATSFTLPDPQAKKRTNPSSFVWKLPSVAVAPDDKVASGSDQIPRLWPIAGNEIPIIYPISNNVEPPPRPLLPDRTPKSPNWCTYDYRRQRPFKGEGKGKNVSPSTHHSRIPSLPPQTPDYYGKHIAHTTQKSTAMDASSVVCVTLFVALLCACILIGHLLEGWHWANEAIASLLLVFLSTSVIIFVFIGTECAVELTLLVSGVVCRYGDTVDYKMEKLKDTFL</sequence>
<proteinExistence type="predicted"/>
<feature type="transmembrane region" description="Helical" evidence="2">
    <location>
        <begin position="171"/>
        <end position="191"/>
    </location>
</feature>
<dbReference type="EMBL" id="JACMSC010000001">
    <property type="protein sequence ID" value="KAG6536470.1"/>
    <property type="molecule type" value="Genomic_DNA"/>
</dbReference>
<accession>A0A8J5I9Z7</accession>
<keyword evidence="4" id="KW-1185">Reference proteome</keyword>
<keyword evidence="2" id="KW-0472">Membrane</keyword>
<dbReference type="AlphaFoldDB" id="A0A8J5I9Z7"/>
<comment type="caution">
    <text evidence="3">The sequence shown here is derived from an EMBL/GenBank/DDBJ whole genome shotgun (WGS) entry which is preliminary data.</text>
</comment>
<feature type="region of interest" description="Disordered" evidence="1">
    <location>
        <begin position="125"/>
        <end position="151"/>
    </location>
</feature>
<feature type="transmembrane region" description="Helical" evidence="2">
    <location>
        <begin position="203"/>
        <end position="222"/>
    </location>
</feature>